<accession>A0ABR6FU73</accession>
<protein>
    <submittedName>
        <fullName evidence="1">Uncharacterized protein</fullName>
    </submittedName>
</protein>
<name>A0ABR6FU73_9BURK</name>
<comment type="caution">
    <text evidence="1">The sequence shown here is derived from an EMBL/GenBank/DDBJ whole genome shotgun (WGS) entry which is preliminary data.</text>
</comment>
<proteinExistence type="predicted"/>
<evidence type="ECO:0000313" key="1">
    <source>
        <dbReference type="EMBL" id="MBB2930149.1"/>
    </source>
</evidence>
<dbReference type="Proteomes" id="UP000533533">
    <property type="component" value="Unassembled WGS sequence"/>
</dbReference>
<dbReference type="RefSeq" id="WP_110388045.1">
    <property type="nucleotide sequence ID" value="NZ_JACHVZ010000012.1"/>
</dbReference>
<evidence type="ECO:0000313" key="2">
    <source>
        <dbReference type="Proteomes" id="UP000533533"/>
    </source>
</evidence>
<reference evidence="1 2" key="1">
    <citation type="submission" date="2020-08" db="EMBL/GenBank/DDBJ databases">
        <title>Genomic Encyclopedia of Type Strains, Phase IV (KMG-V): Genome sequencing to study the core and pangenomes of soil and plant-associated prokaryotes.</title>
        <authorList>
            <person name="Whitman W."/>
        </authorList>
    </citation>
    <scope>NUCLEOTIDE SEQUENCE [LARGE SCALE GENOMIC DNA]</scope>
    <source>
        <strain evidence="1 2">SRMrh-85</strain>
    </source>
</reference>
<organism evidence="1 2">
    <name type="scientific">Paraburkholderia silvatlantica</name>
    <dbReference type="NCBI Taxonomy" id="321895"/>
    <lineage>
        <taxon>Bacteria</taxon>
        <taxon>Pseudomonadati</taxon>
        <taxon>Pseudomonadota</taxon>
        <taxon>Betaproteobacteria</taxon>
        <taxon>Burkholderiales</taxon>
        <taxon>Burkholderiaceae</taxon>
        <taxon>Paraburkholderia</taxon>
    </lineage>
</organism>
<gene>
    <name evidence="1" type="ORF">FHX59_004597</name>
</gene>
<dbReference type="EMBL" id="JACHVZ010000012">
    <property type="protein sequence ID" value="MBB2930149.1"/>
    <property type="molecule type" value="Genomic_DNA"/>
</dbReference>
<keyword evidence="2" id="KW-1185">Reference proteome</keyword>
<sequence>MRDYVLEHLGIEKIDQQQFHEQWSKVPSLAAARDIANSTKHFQLREPPPTKAVRRHKSKFIEIYANGRGEVKFAEVEGPDITVHLSDGAAMPLHEFTREIMSYWRAYLAQHGIKVRRQSVTQLIGDAAK</sequence>